<dbReference type="RefSeq" id="WP_283441922.1">
    <property type="nucleotide sequence ID" value="NZ_FXUL01000005.1"/>
</dbReference>
<dbReference type="InterPro" id="IPR036390">
    <property type="entry name" value="WH_DNA-bd_sf"/>
</dbReference>
<dbReference type="PANTHER" id="PTHR30154:SF34">
    <property type="entry name" value="TRANSCRIPTIONAL REGULATOR AZLB"/>
    <property type="match status" value="1"/>
</dbReference>
<dbReference type="Gene3D" id="1.10.10.10">
    <property type="entry name" value="Winged helix-like DNA-binding domain superfamily/Winged helix DNA-binding domain"/>
    <property type="match status" value="1"/>
</dbReference>
<dbReference type="PRINTS" id="PR00033">
    <property type="entry name" value="HTHASNC"/>
</dbReference>
<sequence length="169" mass="19735">MPKFRTLDKVDRKLLNLLQKDNQIPTRELAEKVHVSQPTCLRRVRELREAGVISDDVAMVDPFALGYGMMAFLEVSLTNQSDEHMKAFESRMNREAEVLQCYFVSGDYDYFLVVHVLDMDAYYQFVRRAISGSGNVRHFQSRFPMKRAKFVTRVAFDEKTAEVQVRTER</sequence>
<dbReference type="PANTHER" id="PTHR30154">
    <property type="entry name" value="LEUCINE-RESPONSIVE REGULATORY PROTEIN"/>
    <property type="match status" value="1"/>
</dbReference>
<dbReference type="CDD" id="cd00090">
    <property type="entry name" value="HTH_ARSR"/>
    <property type="match status" value="1"/>
</dbReference>
<dbReference type="EMBL" id="FXUL01000005">
    <property type="protein sequence ID" value="SMP57153.1"/>
    <property type="molecule type" value="Genomic_DNA"/>
</dbReference>
<comment type="caution">
    <text evidence="5">The sequence shown here is derived from an EMBL/GenBank/DDBJ whole genome shotgun (WGS) entry which is preliminary data.</text>
</comment>
<gene>
    <name evidence="5" type="ORF">SAMN06295970_10545</name>
</gene>
<evidence type="ECO:0000313" key="6">
    <source>
        <dbReference type="Proteomes" id="UP001158049"/>
    </source>
</evidence>
<reference evidence="5 6" key="1">
    <citation type="submission" date="2017-05" db="EMBL/GenBank/DDBJ databases">
        <authorList>
            <person name="Varghese N."/>
            <person name="Submissions S."/>
        </authorList>
    </citation>
    <scope>NUCLEOTIDE SEQUENCE [LARGE SCALE GENOMIC DNA]</scope>
    <source>
        <strain evidence="5 6">DSM 26001</strain>
    </source>
</reference>
<keyword evidence="6" id="KW-1185">Reference proteome</keyword>
<dbReference type="Gene3D" id="3.30.70.920">
    <property type="match status" value="1"/>
</dbReference>
<evidence type="ECO:0000259" key="4">
    <source>
        <dbReference type="PROSITE" id="PS50956"/>
    </source>
</evidence>
<dbReference type="InterPro" id="IPR036388">
    <property type="entry name" value="WH-like_DNA-bd_sf"/>
</dbReference>
<evidence type="ECO:0000256" key="2">
    <source>
        <dbReference type="ARBA" id="ARBA00023125"/>
    </source>
</evidence>
<name>A0ABY1Q2B5_9BURK</name>
<evidence type="ECO:0000256" key="3">
    <source>
        <dbReference type="ARBA" id="ARBA00023163"/>
    </source>
</evidence>
<dbReference type="InterPro" id="IPR019888">
    <property type="entry name" value="Tscrpt_reg_AsnC-like"/>
</dbReference>
<protein>
    <submittedName>
        <fullName evidence="5">Transcriptional regulator, AsnC family</fullName>
    </submittedName>
</protein>
<organism evidence="5 6">
    <name type="scientific">Noviherbaspirillum suwonense</name>
    <dbReference type="NCBI Taxonomy" id="1224511"/>
    <lineage>
        <taxon>Bacteria</taxon>
        <taxon>Pseudomonadati</taxon>
        <taxon>Pseudomonadota</taxon>
        <taxon>Betaproteobacteria</taxon>
        <taxon>Burkholderiales</taxon>
        <taxon>Oxalobacteraceae</taxon>
        <taxon>Noviherbaspirillum</taxon>
    </lineage>
</organism>
<keyword evidence="3" id="KW-0804">Transcription</keyword>
<accession>A0ABY1Q2B5</accession>
<dbReference type="InterPro" id="IPR000485">
    <property type="entry name" value="AsnC-type_HTH_dom"/>
</dbReference>
<dbReference type="InterPro" id="IPR011008">
    <property type="entry name" value="Dimeric_a/b-barrel"/>
</dbReference>
<dbReference type="InterPro" id="IPR019887">
    <property type="entry name" value="Tscrpt_reg_AsnC/Lrp_C"/>
</dbReference>
<dbReference type="Proteomes" id="UP001158049">
    <property type="component" value="Unassembled WGS sequence"/>
</dbReference>
<keyword evidence="1" id="KW-0805">Transcription regulation</keyword>
<feature type="domain" description="HTH asnC-type" evidence="4">
    <location>
        <begin position="7"/>
        <end position="68"/>
    </location>
</feature>
<keyword evidence="2" id="KW-0238">DNA-binding</keyword>
<proteinExistence type="predicted"/>
<evidence type="ECO:0000256" key="1">
    <source>
        <dbReference type="ARBA" id="ARBA00023015"/>
    </source>
</evidence>
<evidence type="ECO:0000313" key="5">
    <source>
        <dbReference type="EMBL" id="SMP57153.1"/>
    </source>
</evidence>
<dbReference type="Pfam" id="PF01037">
    <property type="entry name" value="AsnC_trans_reg"/>
    <property type="match status" value="1"/>
</dbReference>
<dbReference type="SMART" id="SM00344">
    <property type="entry name" value="HTH_ASNC"/>
    <property type="match status" value="1"/>
</dbReference>
<dbReference type="Pfam" id="PF13412">
    <property type="entry name" value="HTH_24"/>
    <property type="match status" value="1"/>
</dbReference>
<dbReference type="SUPFAM" id="SSF46785">
    <property type="entry name" value="Winged helix' DNA-binding domain"/>
    <property type="match status" value="1"/>
</dbReference>
<dbReference type="PROSITE" id="PS50956">
    <property type="entry name" value="HTH_ASNC_2"/>
    <property type="match status" value="1"/>
</dbReference>
<dbReference type="InterPro" id="IPR011991">
    <property type="entry name" value="ArsR-like_HTH"/>
</dbReference>
<dbReference type="SUPFAM" id="SSF54909">
    <property type="entry name" value="Dimeric alpha+beta barrel"/>
    <property type="match status" value="1"/>
</dbReference>